<dbReference type="EnsemblPlants" id="QL07p003861:mrna">
    <property type="protein sequence ID" value="QL07p003861:mrna"/>
    <property type="gene ID" value="QL07p003861"/>
</dbReference>
<keyword evidence="2" id="KW-1185">Reference proteome</keyword>
<accession>A0A7N2M313</accession>
<evidence type="ECO:0000313" key="2">
    <source>
        <dbReference type="Proteomes" id="UP000594261"/>
    </source>
</evidence>
<reference evidence="1" key="2">
    <citation type="submission" date="2021-01" db="UniProtKB">
        <authorList>
            <consortium name="EnsemblPlants"/>
        </authorList>
    </citation>
    <scope>IDENTIFICATION</scope>
</reference>
<evidence type="ECO:0008006" key="3">
    <source>
        <dbReference type="Google" id="ProtNLM"/>
    </source>
</evidence>
<sequence>MKMVYMRCGYETMLNRSVIRWIPQDGIYKVNFDGAVFTELTIVGIGVTIRDSSGHIIATLSQKIRLPHSVDLVEAMVASRALTFAKCVYLRSKLRVIV</sequence>
<name>A0A7N2M313_QUELO</name>
<proteinExistence type="predicted"/>
<dbReference type="AlphaFoldDB" id="A0A7N2M313"/>
<evidence type="ECO:0000313" key="1">
    <source>
        <dbReference type="EnsemblPlants" id="QL07p003861:mrna"/>
    </source>
</evidence>
<protein>
    <recommendedName>
        <fullName evidence="3">RNase H type-1 domain-containing protein</fullName>
    </recommendedName>
</protein>
<organism evidence="1 2">
    <name type="scientific">Quercus lobata</name>
    <name type="common">Valley oak</name>
    <dbReference type="NCBI Taxonomy" id="97700"/>
    <lineage>
        <taxon>Eukaryota</taxon>
        <taxon>Viridiplantae</taxon>
        <taxon>Streptophyta</taxon>
        <taxon>Embryophyta</taxon>
        <taxon>Tracheophyta</taxon>
        <taxon>Spermatophyta</taxon>
        <taxon>Magnoliopsida</taxon>
        <taxon>eudicotyledons</taxon>
        <taxon>Gunneridae</taxon>
        <taxon>Pentapetalae</taxon>
        <taxon>rosids</taxon>
        <taxon>fabids</taxon>
        <taxon>Fagales</taxon>
        <taxon>Fagaceae</taxon>
        <taxon>Quercus</taxon>
    </lineage>
</organism>
<dbReference type="EMBL" id="LRBV02000007">
    <property type="status" value="NOT_ANNOTATED_CDS"/>
    <property type="molecule type" value="Genomic_DNA"/>
</dbReference>
<reference evidence="1 2" key="1">
    <citation type="journal article" date="2016" name="G3 (Bethesda)">
        <title>First Draft Assembly and Annotation of the Genome of a California Endemic Oak Quercus lobata Nee (Fagaceae).</title>
        <authorList>
            <person name="Sork V.L."/>
            <person name="Fitz-Gibbon S.T."/>
            <person name="Puiu D."/>
            <person name="Crepeau M."/>
            <person name="Gugger P.F."/>
            <person name="Sherman R."/>
            <person name="Stevens K."/>
            <person name="Langley C.H."/>
            <person name="Pellegrini M."/>
            <person name="Salzberg S.L."/>
        </authorList>
    </citation>
    <scope>NUCLEOTIDE SEQUENCE [LARGE SCALE GENOMIC DNA]</scope>
    <source>
        <strain evidence="1 2">cv. SW786</strain>
    </source>
</reference>
<dbReference type="Proteomes" id="UP000594261">
    <property type="component" value="Chromosome 7"/>
</dbReference>
<dbReference type="InParanoid" id="A0A7N2M313"/>
<dbReference type="Gramene" id="QL07p003861:mrna">
    <property type="protein sequence ID" value="QL07p003861:mrna"/>
    <property type="gene ID" value="QL07p003861"/>
</dbReference>